<dbReference type="NCBIfam" id="TIGR01509">
    <property type="entry name" value="HAD-SF-IA-v3"/>
    <property type="match status" value="1"/>
</dbReference>
<dbReference type="InterPro" id="IPR051400">
    <property type="entry name" value="HAD-like_hydrolase"/>
</dbReference>
<reference evidence="5" key="1">
    <citation type="submission" date="2021-03" db="EMBL/GenBank/DDBJ databases">
        <title>Bacillus suaedae sp. nov., isolated from Suaeda aralocaspica.</title>
        <authorList>
            <person name="Lei R.F.R."/>
        </authorList>
    </citation>
    <scope>NUCLEOTIDE SEQUENCE</scope>
    <source>
        <strain evidence="5">YZJH907-2</strain>
    </source>
</reference>
<keyword evidence="3 5" id="KW-0378">Hydrolase</keyword>
<dbReference type="GO" id="GO:0044281">
    <property type="term" value="P:small molecule metabolic process"/>
    <property type="evidence" value="ECO:0007669"/>
    <property type="project" value="UniProtKB-ARBA"/>
</dbReference>
<dbReference type="SFLD" id="SFLDS00003">
    <property type="entry name" value="Haloacid_Dehalogenase"/>
    <property type="match status" value="1"/>
</dbReference>
<evidence type="ECO:0000313" key="6">
    <source>
        <dbReference type="Proteomes" id="UP000678228"/>
    </source>
</evidence>
<keyword evidence="4" id="KW-0460">Magnesium</keyword>
<evidence type="ECO:0000313" key="5">
    <source>
        <dbReference type="EMBL" id="MBP3951557.1"/>
    </source>
</evidence>
<evidence type="ECO:0000256" key="4">
    <source>
        <dbReference type="ARBA" id="ARBA00022842"/>
    </source>
</evidence>
<dbReference type="Proteomes" id="UP000678228">
    <property type="component" value="Unassembled WGS sequence"/>
</dbReference>
<comment type="caution">
    <text evidence="5">The sequence shown here is derived from an EMBL/GenBank/DDBJ whole genome shotgun (WGS) entry which is preliminary data.</text>
</comment>
<dbReference type="GO" id="GO:0046872">
    <property type="term" value="F:metal ion binding"/>
    <property type="evidence" value="ECO:0007669"/>
    <property type="project" value="UniProtKB-KW"/>
</dbReference>
<dbReference type="AlphaFoldDB" id="A0A940WVX0"/>
<keyword evidence="2" id="KW-0479">Metal-binding</keyword>
<dbReference type="GO" id="GO:0016791">
    <property type="term" value="F:phosphatase activity"/>
    <property type="evidence" value="ECO:0007669"/>
    <property type="project" value="TreeGrafter"/>
</dbReference>
<dbReference type="EMBL" id="JAGKSQ010000004">
    <property type="protein sequence ID" value="MBP3951557.1"/>
    <property type="molecule type" value="Genomic_DNA"/>
</dbReference>
<dbReference type="PROSITE" id="PS01228">
    <property type="entry name" value="COF_1"/>
    <property type="match status" value="1"/>
</dbReference>
<dbReference type="InterPro" id="IPR041492">
    <property type="entry name" value="HAD_2"/>
</dbReference>
<accession>A0A940WVX0</accession>
<dbReference type="InterPro" id="IPR036412">
    <property type="entry name" value="HAD-like_sf"/>
</dbReference>
<dbReference type="Pfam" id="PF13419">
    <property type="entry name" value="HAD_2"/>
    <property type="match status" value="1"/>
</dbReference>
<organism evidence="5 6">
    <name type="scientific">Halalkalibacter suaedae</name>
    <dbReference type="NCBI Taxonomy" id="2822140"/>
    <lineage>
        <taxon>Bacteria</taxon>
        <taxon>Bacillati</taxon>
        <taxon>Bacillota</taxon>
        <taxon>Bacilli</taxon>
        <taxon>Bacillales</taxon>
        <taxon>Bacillaceae</taxon>
        <taxon>Halalkalibacter</taxon>
    </lineage>
</organism>
<name>A0A940WVX0_9BACI</name>
<evidence type="ECO:0000256" key="2">
    <source>
        <dbReference type="ARBA" id="ARBA00022723"/>
    </source>
</evidence>
<keyword evidence="6" id="KW-1185">Reference proteome</keyword>
<dbReference type="InterPro" id="IPR006439">
    <property type="entry name" value="HAD-SF_hydro_IA"/>
</dbReference>
<comment type="cofactor">
    <cofactor evidence="1">
        <name>Mg(2+)</name>
        <dbReference type="ChEBI" id="CHEBI:18420"/>
    </cofactor>
</comment>
<proteinExistence type="predicted"/>
<evidence type="ECO:0000256" key="3">
    <source>
        <dbReference type="ARBA" id="ARBA00022801"/>
    </source>
</evidence>
<dbReference type="SFLD" id="SFLDG01129">
    <property type="entry name" value="C1.5:_HAD__Beta-PGM__Phosphata"/>
    <property type="match status" value="1"/>
</dbReference>
<dbReference type="Gene3D" id="3.40.50.1000">
    <property type="entry name" value="HAD superfamily/HAD-like"/>
    <property type="match status" value="1"/>
</dbReference>
<protein>
    <submittedName>
        <fullName evidence="5">HAD family hydrolase</fullName>
    </submittedName>
</protein>
<dbReference type="InterPro" id="IPR023214">
    <property type="entry name" value="HAD_sf"/>
</dbReference>
<dbReference type="PANTHER" id="PTHR46470:SF2">
    <property type="entry name" value="GLYCERALDEHYDE 3-PHOSPHATE PHOSPHATASE"/>
    <property type="match status" value="1"/>
</dbReference>
<gene>
    <name evidence="5" type="ORF">J7W16_10455</name>
</gene>
<evidence type="ECO:0000256" key="1">
    <source>
        <dbReference type="ARBA" id="ARBA00001946"/>
    </source>
</evidence>
<dbReference type="RefSeq" id="WP_210597262.1">
    <property type="nucleotide sequence ID" value="NZ_JAGKSQ010000004.1"/>
</dbReference>
<dbReference type="SUPFAM" id="SSF56784">
    <property type="entry name" value="HAD-like"/>
    <property type="match status" value="1"/>
</dbReference>
<dbReference type="PANTHER" id="PTHR46470">
    <property type="entry name" value="N-ACYLNEURAMINATE-9-PHOSPHATASE"/>
    <property type="match status" value="1"/>
</dbReference>
<dbReference type="Gene3D" id="1.10.150.520">
    <property type="match status" value="1"/>
</dbReference>
<sequence length="221" mass="25843">MIKAAIFDLDGTLLNRDESVKQFICNQYDRLIDFLGHIEKATYVNRFIELDMRGYVWKDRVYQQLVEEYSINGITPEQLLEDYKKEFKNYCIPFPHLTEMLVTLKENNLLLGMITNGYGQFQMDNINALAIKEYFNVILISEWEGIKKPDQEIFNRAIQSLGVEPGECVFVGDHPENDIRAAKKVGMIGIWKKNFQWEHVASDYTIEDLAELRVIVKQHKV</sequence>
<dbReference type="PRINTS" id="PR00413">
    <property type="entry name" value="HADHALOGNASE"/>
</dbReference>
<dbReference type="NCBIfam" id="TIGR01549">
    <property type="entry name" value="HAD-SF-IA-v1"/>
    <property type="match status" value="1"/>
</dbReference>